<dbReference type="AlphaFoldDB" id="A0AAV4K5P1"/>
<keyword evidence="1" id="KW-0472">Membrane</keyword>
<keyword evidence="1" id="KW-1133">Transmembrane helix</keyword>
<accession>A0AAV4K5P1</accession>
<keyword evidence="1" id="KW-0812">Transmembrane</keyword>
<gene>
    <name evidence="2" type="ORF">GCM10010914_04310</name>
</gene>
<evidence type="ECO:0000313" key="2">
    <source>
        <dbReference type="EMBL" id="GGI73441.1"/>
    </source>
</evidence>
<name>A0AAV4K5P1_9DEIO</name>
<reference evidence="2" key="1">
    <citation type="journal article" date="2014" name="Int. J. Syst. Evol. Microbiol.">
        <title>Complete genome sequence of Corynebacterium casei LMG S-19264T (=DSM 44701T), isolated from a smear-ripened cheese.</title>
        <authorList>
            <consortium name="US DOE Joint Genome Institute (JGI-PGF)"/>
            <person name="Walter F."/>
            <person name="Albersmeier A."/>
            <person name="Kalinowski J."/>
            <person name="Ruckert C."/>
        </authorList>
    </citation>
    <scope>NUCLEOTIDE SEQUENCE</scope>
    <source>
        <strain evidence="2">CGMCC 1.8885</strain>
    </source>
</reference>
<evidence type="ECO:0000256" key="1">
    <source>
        <dbReference type="SAM" id="Phobius"/>
    </source>
</evidence>
<dbReference type="EMBL" id="BMMA01000002">
    <property type="protein sequence ID" value="GGI73441.1"/>
    <property type="molecule type" value="Genomic_DNA"/>
</dbReference>
<sequence>MLLGLLILLLLSLNLGGIFSAAMQFGRQEVLAGLGTLLMVGLLDAVGFWLLQGLRGRIIRIHLGCGEIRGSGKVKMPCRARERSPPSSPALVIAWISPLAGWISLPIAFHSAEQKVPHNMVCASVEHSFAAAPEVIPIESGRFRFNPTCKAAQQSGCK</sequence>
<evidence type="ECO:0008006" key="4">
    <source>
        <dbReference type="Google" id="ProtNLM"/>
    </source>
</evidence>
<reference evidence="2" key="2">
    <citation type="submission" date="2023-08" db="EMBL/GenBank/DDBJ databases">
        <authorList>
            <person name="Sun Q."/>
            <person name="Zhou Y."/>
        </authorList>
    </citation>
    <scope>NUCLEOTIDE SEQUENCE</scope>
    <source>
        <strain evidence="2">CGMCC 1.8885</strain>
    </source>
</reference>
<evidence type="ECO:0000313" key="3">
    <source>
        <dbReference type="Proteomes" id="UP000652720"/>
    </source>
</evidence>
<dbReference type="Proteomes" id="UP000652720">
    <property type="component" value="Unassembled WGS sequence"/>
</dbReference>
<dbReference type="RefSeq" id="WP_025568135.1">
    <property type="nucleotide sequence ID" value="NZ_BMMA01000002.1"/>
</dbReference>
<dbReference type="GeneID" id="59165152"/>
<organism evidence="2 3">
    <name type="scientific">Deinococcus wulumuqiensis</name>
    <dbReference type="NCBI Taxonomy" id="980427"/>
    <lineage>
        <taxon>Bacteria</taxon>
        <taxon>Thermotogati</taxon>
        <taxon>Deinococcota</taxon>
        <taxon>Deinococci</taxon>
        <taxon>Deinococcales</taxon>
        <taxon>Deinococcaceae</taxon>
        <taxon>Deinococcus</taxon>
    </lineage>
</organism>
<comment type="caution">
    <text evidence="2">The sequence shown here is derived from an EMBL/GenBank/DDBJ whole genome shotgun (WGS) entry which is preliminary data.</text>
</comment>
<feature type="transmembrane region" description="Helical" evidence="1">
    <location>
        <begin position="30"/>
        <end position="51"/>
    </location>
</feature>
<proteinExistence type="predicted"/>
<protein>
    <recommendedName>
        <fullName evidence="4">RDD domain-containing protein</fullName>
    </recommendedName>
</protein>